<keyword evidence="4" id="KW-1185">Reference proteome</keyword>
<comment type="caution">
    <text evidence="3">The sequence shown here is derived from an EMBL/GenBank/DDBJ whole genome shotgun (WGS) entry which is preliminary data.</text>
</comment>
<protein>
    <recommendedName>
        <fullName evidence="2">DUF397 domain-containing protein</fullName>
    </recommendedName>
</protein>
<evidence type="ECO:0000313" key="4">
    <source>
        <dbReference type="Proteomes" id="UP001231675"/>
    </source>
</evidence>
<proteinExistence type="predicted"/>
<evidence type="ECO:0000313" key="3">
    <source>
        <dbReference type="EMBL" id="MDP9681891.1"/>
    </source>
</evidence>
<feature type="compositionally biased region" description="Basic and acidic residues" evidence="1">
    <location>
        <begin position="1"/>
        <end position="12"/>
    </location>
</feature>
<evidence type="ECO:0000259" key="2">
    <source>
        <dbReference type="Pfam" id="PF04149"/>
    </source>
</evidence>
<feature type="region of interest" description="Disordered" evidence="1">
    <location>
        <begin position="1"/>
        <end position="20"/>
    </location>
</feature>
<feature type="domain" description="DUF397" evidence="2">
    <location>
        <begin position="3"/>
        <end position="56"/>
    </location>
</feature>
<dbReference type="EMBL" id="JAURUD010000001">
    <property type="protein sequence ID" value="MDP9681891.1"/>
    <property type="molecule type" value="Genomic_DNA"/>
</dbReference>
<dbReference type="Pfam" id="PF04149">
    <property type="entry name" value="DUF397"/>
    <property type="match status" value="1"/>
</dbReference>
<dbReference type="Proteomes" id="UP001231675">
    <property type="component" value="Unassembled WGS sequence"/>
</dbReference>
<gene>
    <name evidence="3" type="ORF">J2S47_002393</name>
</gene>
<evidence type="ECO:0000256" key="1">
    <source>
        <dbReference type="SAM" id="MobiDB-lite"/>
    </source>
</evidence>
<dbReference type="RefSeq" id="WP_189420370.1">
    <property type="nucleotide sequence ID" value="NZ_BMSM01000012.1"/>
</dbReference>
<accession>A0ABT9LHF5</accession>
<organism evidence="3 4">
    <name type="scientific">Streptomyces griseoviridis</name>
    <dbReference type="NCBI Taxonomy" id="45398"/>
    <lineage>
        <taxon>Bacteria</taxon>
        <taxon>Bacillati</taxon>
        <taxon>Actinomycetota</taxon>
        <taxon>Actinomycetes</taxon>
        <taxon>Kitasatosporales</taxon>
        <taxon>Streptomycetaceae</taxon>
        <taxon>Streptomyces</taxon>
    </lineage>
</organism>
<dbReference type="InterPro" id="IPR007278">
    <property type="entry name" value="DUF397"/>
</dbReference>
<name>A0ABT9LHF5_STRGD</name>
<sequence length="63" mass="6860">MDNWRESSHSGPDEGNGCVELAGIPTHMGVRDSKARDRASLTFSAPAFLPFLGHLKSPRPRTP</sequence>
<reference evidence="3 4" key="1">
    <citation type="submission" date="2023-07" db="EMBL/GenBank/DDBJ databases">
        <title>Sequencing the genomes of 1000 actinobacteria strains.</title>
        <authorList>
            <person name="Klenk H.-P."/>
        </authorList>
    </citation>
    <scope>NUCLEOTIDE SEQUENCE [LARGE SCALE GENOMIC DNA]</scope>
    <source>
        <strain evidence="3 4">DSM 40229</strain>
    </source>
</reference>
<dbReference type="GeneID" id="91551335"/>